<name>M2R2W9_CERS8</name>
<gene>
    <name evidence="2" type="ORF">CERSUDRAFT_87919</name>
</gene>
<evidence type="ECO:0000256" key="1">
    <source>
        <dbReference type="SAM" id="SignalP"/>
    </source>
</evidence>
<dbReference type="HOGENOM" id="CLU_2605810_0_0_1"/>
<evidence type="ECO:0000313" key="3">
    <source>
        <dbReference type="Proteomes" id="UP000016930"/>
    </source>
</evidence>
<feature type="signal peptide" evidence="1">
    <location>
        <begin position="1"/>
        <end position="22"/>
    </location>
</feature>
<accession>M2R2W9</accession>
<dbReference type="EMBL" id="KB445810">
    <property type="protein sequence ID" value="EMD32597.1"/>
    <property type="molecule type" value="Genomic_DNA"/>
</dbReference>
<dbReference type="AlphaFoldDB" id="M2R2W9"/>
<keyword evidence="1" id="KW-0732">Signal</keyword>
<reference evidence="2 3" key="1">
    <citation type="journal article" date="2012" name="Proc. Natl. Acad. Sci. U.S.A.">
        <title>Comparative genomics of Ceriporiopsis subvermispora and Phanerochaete chrysosporium provide insight into selective ligninolysis.</title>
        <authorList>
            <person name="Fernandez-Fueyo E."/>
            <person name="Ruiz-Duenas F.J."/>
            <person name="Ferreira P."/>
            <person name="Floudas D."/>
            <person name="Hibbett D.S."/>
            <person name="Canessa P."/>
            <person name="Larrondo L.F."/>
            <person name="James T.Y."/>
            <person name="Seelenfreund D."/>
            <person name="Lobos S."/>
            <person name="Polanco R."/>
            <person name="Tello M."/>
            <person name="Honda Y."/>
            <person name="Watanabe T."/>
            <person name="Watanabe T."/>
            <person name="Ryu J.S."/>
            <person name="Kubicek C.P."/>
            <person name="Schmoll M."/>
            <person name="Gaskell J."/>
            <person name="Hammel K.E."/>
            <person name="St John F.J."/>
            <person name="Vanden Wymelenberg A."/>
            <person name="Sabat G."/>
            <person name="Splinter BonDurant S."/>
            <person name="Syed K."/>
            <person name="Yadav J.S."/>
            <person name="Doddapaneni H."/>
            <person name="Subramanian V."/>
            <person name="Lavin J.L."/>
            <person name="Oguiza J.A."/>
            <person name="Perez G."/>
            <person name="Pisabarro A.G."/>
            <person name="Ramirez L."/>
            <person name="Santoyo F."/>
            <person name="Master E."/>
            <person name="Coutinho P.M."/>
            <person name="Henrissat B."/>
            <person name="Lombard V."/>
            <person name="Magnuson J.K."/>
            <person name="Kuees U."/>
            <person name="Hori C."/>
            <person name="Igarashi K."/>
            <person name="Samejima M."/>
            <person name="Held B.W."/>
            <person name="Barry K.W."/>
            <person name="LaButti K.M."/>
            <person name="Lapidus A."/>
            <person name="Lindquist E.A."/>
            <person name="Lucas S.M."/>
            <person name="Riley R."/>
            <person name="Salamov A.A."/>
            <person name="Hoffmeister D."/>
            <person name="Schwenk D."/>
            <person name="Hadar Y."/>
            <person name="Yarden O."/>
            <person name="de Vries R.P."/>
            <person name="Wiebenga A."/>
            <person name="Stenlid J."/>
            <person name="Eastwood D."/>
            <person name="Grigoriev I.V."/>
            <person name="Berka R.M."/>
            <person name="Blanchette R.A."/>
            <person name="Kersten P."/>
            <person name="Martinez A.T."/>
            <person name="Vicuna R."/>
            <person name="Cullen D."/>
        </authorList>
    </citation>
    <scope>NUCLEOTIDE SEQUENCE [LARGE SCALE GENOMIC DNA]</scope>
    <source>
        <strain evidence="2 3">B</strain>
    </source>
</reference>
<evidence type="ECO:0008006" key="4">
    <source>
        <dbReference type="Google" id="ProtNLM"/>
    </source>
</evidence>
<feature type="chain" id="PRO_5004023696" description="Secreted protein" evidence="1">
    <location>
        <begin position="23"/>
        <end position="79"/>
    </location>
</feature>
<evidence type="ECO:0000313" key="2">
    <source>
        <dbReference type="EMBL" id="EMD32597.1"/>
    </source>
</evidence>
<dbReference type="Proteomes" id="UP000016930">
    <property type="component" value="Unassembled WGS sequence"/>
</dbReference>
<organism evidence="2 3">
    <name type="scientific">Ceriporiopsis subvermispora (strain B)</name>
    <name type="common">White-rot fungus</name>
    <name type="synonym">Gelatoporia subvermispora</name>
    <dbReference type="NCBI Taxonomy" id="914234"/>
    <lineage>
        <taxon>Eukaryota</taxon>
        <taxon>Fungi</taxon>
        <taxon>Dikarya</taxon>
        <taxon>Basidiomycota</taxon>
        <taxon>Agaricomycotina</taxon>
        <taxon>Agaricomycetes</taxon>
        <taxon>Polyporales</taxon>
        <taxon>Gelatoporiaceae</taxon>
        <taxon>Gelatoporia</taxon>
    </lineage>
</organism>
<proteinExistence type="predicted"/>
<sequence length="79" mass="8542">MEIIIIVILFLFLLSLSAPVSSLAVTAVPVVCPICTASRTHQTAHAFCGNGLFRTFASLKSLLLFTLHTELLGRLRLCA</sequence>
<keyword evidence="3" id="KW-1185">Reference proteome</keyword>
<protein>
    <recommendedName>
        <fullName evidence="4">Secreted protein</fullName>
    </recommendedName>
</protein>